<dbReference type="Proteomes" id="UP000176420">
    <property type="component" value="Unassembled WGS sequence"/>
</dbReference>
<evidence type="ECO:0000313" key="2">
    <source>
        <dbReference type="Proteomes" id="UP000176420"/>
    </source>
</evidence>
<name>A0A1G2BD21_9BACT</name>
<evidence type="ECO:0000313" key="1">
    <source>
        <dbReference type="EMBL" id="OGY87044.1"/>
    </source>
</evidence>
<dbReference type="EMBL" id="MHKI01000013">
    <property type="protein sequence ID" value="OGY87044.1"/>
    <property type="molecule type" value="Genomic_DNA"/>
</dbReference>
<sequence>MNRREELLIKTPEVNADDMERRAALRYMNDCKNILGFQKDIAVPADDAESKKKAFFVHKCRNEYLPFKTFQEEYSKKNYNPSILEKAKKYIPEEIQQFNEKIRQLNLAVEQEDFFKIKQAYLAIITFIDECIAQAAS</sequence>
<organism evidence="1 2">
    <name type="scientific">Candidatus Kerfeldbacteria bacterium RIFOXYB2_FULL_38_14</name>
    <dbReference type="NCBI Taxonomy" id="1798547"/>
    <lineage>
        <taxon>Bacteria</taxon>
        <taxon>Candidatus Kerfeldiibacteriota</taxon>
    </lineage>
</organism>
<comment type="caution">
    <text evidence="1">The sequence shown here is derived from an EMBL/GenBank/DDBJ whole genome shotgun (WGS) entry which is preliminary data.</text>
</comment>
<protein>
    <submittedName>
        <fullName evidence="1">Uncharacterized protein</fullName>
    </submittedName>
</protein>
<reference evidence="1 2" key="1">
    <citation type="journal article" date="2016" name="Nat. Commun.">
        <title>Thousands of microbial genomes shed light on interconnected biogeochemical processes in an aquifer system.</title>
        <authorList>
            <person name="Anantharaman K."/>
            <person name="Brown C.T."/>
            <person name="Hug L.A."/>
            <person name="Sharon I."/>
            <person name="Castelle C.J."/>
            <person name="Probst A.J."/>
            <person name="Thomas B.C."/>
            <person name="Singh A."/>
            <person name="Wilkins M.J."/>
            <person name="Karaoz U."/>
            <person name="Brodie E.L."/>
            <person name="Williams K.H."/>
            <person name="Hubbard S.S."/>
            <person name="Banfield J.F."/>
        </authorList>
    </citation>
    <scope>NUCLEOTIDE SEQUENCE [LARGE SCALE GENOMIC DNA]</scope>
</reference>
<accession>A0A1G2BD21</accession>
<gene>
    <name evidence="1" type="ORF">A2319_01845</name>
</gene>
<proteinExistence type="predicted"/>
<dbReference type="AlphaFoldDB" id="A0A1G2BD21"/>